<dbReference type="EMBL" id="JABFMT010000004">
    <property type="protein sequence ID" value="NUU01023.1"/>
    <property type="molecule type" value="Genomic_DNA"/>
</dbReference>
<dbReference type="EMBL" id="NJGU01000018">
    <property type="protein sequence ID" value="OWY26566.1"/>
    <property type="molecule type" value="Genomic_DNA"/>
</dbReference>
<dbReference type="Proteomes" id="UP000197596">
    <property type="component" value="Unassembled WGS sequence"/>
</dbReference>
<reference evidence="2 3" key="1">
    <citation type="submission" date="2017-06" db="EMBL/GenBank/DDBJ databases">
        <title>Herbaspirillum phytohormonus sp. nov., isolated from the root nodule of Robinia pseudoacacia in lead-zinc mine.</title>
        <authorList>
            <person name="Fan M."/>
            <person name="Lin Y."/>
        </authorList>
    </citation>
    <scope>NUCLEOTIDE SEQUENCE [LARGE SCALE GENOMIC DNA]</scope>
    <source>
        <strain evidence="2 3">HZ10</strain>
    </source>
</reference>
<dbReference type="InterPro" id="IPR015813">
    <property type="entry name" value="Pyrv/PenolPyrv_kinase-like_dom"/>
</dbReference>
<dbReference type="GO" id="GO:0016833">
    <property type="term" value="F:oxo-acid-lyase activity"/>
    <property type="evidence" value="ECO:0007669"/>
    <property type="project" value="UniProtKB-ARBA"/>
</dbReference>
<dbReference type="InterPro" id="IPR039556">
    <property type="entry name" value="ICL/PEPM"/>
</dbReference>
<dbReference type="Proteomes" id="UP000536746">
    <property type="component" value="Unassembled WGS sequence"/>
</dbReference>
<evidence type="ECO:0000313" key="1">
    <source>
        <dbReference type="EMBL" id="NUU01023.1"/>
    </source>
</evidence>
<dbReference type="PANTHER" id="PTHR42905">
    <property type="entry name" value="PHOSPHOENOLPYRUVATE CARBOXYLASE"/>
    <property type="match status" value="1"/>
</dbReference>
<dbReference type="CDD" id="cd00377">
    <property type="entry name" value="ICL_PEPM"/>
    <property type="match status" value="1"/>
</dbReference>
<dbReference type="RefSeq" id="WP_079215873.1">
    <property type="nucleotide sequence ID" value="NZ_CP018845.1"/>
</dbReference>
<name>A0A246WMG0_9BURK</name>
<reference evidence="1 4" key="2">
    <citation type="journal article" date="2020" name="Front. Plant Sci.">
        <title>Isolation of Rhizosphere Bacteria That Improve Quality and Water Stress Tolerance in Greenhouse Ornamentals.</title>
        <authorList>
            <person name="Nordstedt N.P."/>
            <person name="Jones M.L."/>
        </authorList>
    </citation>
    <scope>NUCLEOTIDE SEQUENCE [LARGE SCALE GENOMIC DNA]</scope>
    <source>
        <strain evidence="1 4">C6C2</strain>
    </source>
</reference>
<dbReference type="InterPro" id="IPR040442">
    <property type="entry name" value="Pyrv_kinase-like_dom_sf"/>
</dbReference>
<evidence type="ECO:0000313" key="4">
    <source>
        <dbReference type="Proteomes" id="UP000536746"/>
    </source>
</evidence>
<keyword evidence="1" id="KW-0456">Lyase</keyword>
<sequence length="286" mass="31639">MDMHQKRQRLRQLLEDQSECTPIMGAYDVLSARIIEQTGFPVLYTGSFVTGATKGLPDVGLVQLGDLLPLAREIAKETSLPLICDADSGWYHAANIWRTVHEFESAGASAIHIEDTVFGKHTEFAPVLLEQDAMCQRIRACVDARRDPNFLIIARSDAIYLKDDPEEAVERINAYLEAGADAGFLVFKGSVSSLAEYRARIKGPVIVTSVDFQDAIDAETQAGANMSVYWPLAIFAAFKAVKQVCEAFREGRDASKLREYCFDEGLINKTVGYERFNANIGKYGAV</sequence>
<gene>
    <name evidence="2" type="ORF">CEJ42_23480</name>
    <name evidence="1" type="ORF">HNO84_05395</name>
</gene>
<evidence type="ECO:0000313" key="2">
    <source>
        <dbReference type="EMBL" id="OWY26566.1"/>
    </source>
</evidence>
<dbReference type="PANTHER" id="PTHR42905:SF5">
    <property type="entry name" value="CARBOXYVINYL-CARBOXYPHOSPHONATE PHOSPHORYLMUTASE, CHLOROPLASTIC"/>
    <property type="match status" value="1"/>
</dbReference>
<dbReference type="SUPFAM" id="SSF51621">
    <property type="entry name" value="Phosphoenolpyruvate/pyruvate domain"/>
    <property type="match status" value="1"/>
</dbReference>
<evidence type="ECO:0000313" key="3">
    <source>
        <dbReference type="Proteomes" id="UP000197596"/>
    </source>
</evidence>
<dbReference type="AlphaFoldDB" id="A0A246WMG0"/>
<organism evidence="2 3">
    <name type="scientific">Herbaspirillum robiniae</name>
    <dbReference type="NCBI Taxonomy" id="2014887"/>
    <lineage>
        <taxon>Bacteria</taxon>
        <taxon>Pseudomonadati</taxon>
        <taxon>Pseudomonadota</taxon>
        <taxon>Betaproteobacteria</taxon>
        <taxon>Burkholderiales</taxon>
        <taxon>Oxalobacteraceae</taxon>
        <taxon>Herbaspirillum</taxon>
    </lineage>
</organism>
<dbReference type="Gene3D" id="3.20.20.60">
    <property type="entry name" value="Phosphoenolpyruvate-binding domains"/>
    <property type="match status" value="1"/>
</dbReference>
<keyword evidence="4" id="KW-1185">Reference proteome</keyword>
<protein>
    <submittedName>
        <fullName evidence="1">Isocitrate lyase/PEP mutase family protein</fullName>
    </submittedName>
</protein>
<proteinExistence type="predicted"/>
<accession>A0A246WMG0</accession>
<dbReference type="OrthoDB" id="9785398at2"/>
<dbReference type="Pfam" id="PF13714">
    <property type="entry name" value="PEP_mutase"/>
    <property type="match status" value="1"/>
</dbReference>
<comment type="caution">
    <text evidence="2">The sequence shown here is derived from an EMBL/GenBank/DDBJ whole genome shotgun (WGS) entry which is preliminary data.</text>
</comment>